<evidence type="ECO:0000313" key="3">
    <source>
        <dbReference type="Proteomes" id="UP000286931"/>
    </source>
</evidence>
<comment type="caution">
    <text evidence="2">The sequence shown here is derived from an EMBL/GenBank/DDBJ whole genome shotgun (WGS) entry which is preliminary data.</text>
</comment>
<gene>
    <name evidence="2" type="ORF">EHYA_01755</name>
</gene>
<proteinExistence type="predicted"/>
<protein>
    <recommendedName>
        <fullName evidence="1">SseB protein N-terminal domain-containing protein</fullName>
    </recommendedName>
</protein>
<evidence type="ECO:0000313" key="2">
    <source>
        <dbReference type="EMBL" id="GCD94098.1"/>
    </source>
</evidence>
<dbReference type="RefSeq" id="WP_126636321.1">
    <property type="nucleotide sequence ID" value="NZ_BIFH01000015.1"/>
</dbReference>
<dbReference type="InterPro" id="IPR009839">
    <property type="entry name" value="SseB_N"/>
</dbReference>
<dbReference type="OrthoDB" id="4350695at2"/>
<organism evidence="2 3">
    <name type="scientific">Embleya hyalina</name>
    <dbReference type="NCBI Taxonomy" id="516124"/>
    <lineage>
        <taxon>Bacteria</taxon>
        <taxon>Bacillati</taxon>
        <taxon>Actinomycetota</taxon>
        <taxon>Actinomycetes</taxon>
        <taxon>Kitasatosporales</taxon>
        <taxon>Streptomycetaceae</taxon>
        <taxon>Embleya</taxon>
    </lineage>
</organism>
<dbReference type="Pfam" id="PF07179">
    <property type="entry name" value="SseB"/>
    <property type="match status" value="1"/>
</dbReference>
<keyword evidence="3" id="KW-1185">Reference proteome</keyword>
<dbReference type="Proteomes" id="UP000286931">
    <property type="component" value="Unassembled WGS sequence"/>
</dbReference>
<feature type="domain" description="SseB protein N-terminal" evidence="1">
    <location>
        <begin position="27"/>
        <end position="110"/>
    </location>
</feature>
<name>A0A401YHQ0_9ACTN</name>
<sequence>MTEPDPGDISPLTREIDRLLADEGDPRALLSALLAARLYCERPERVGFAAIGPPGGGVVPVFTSEEQLALFVRGGCDWFAVEGADLVRLLPPGYDIAIDLAGPTPVRLRASLWNAEAADG</sequence>
<dbReference type="EMBL" id="BIFH01000015">
    <property type="protein sequence ID" value="GCD94098.1"/>
    <property type="molecule type" value="Genomic_DNA"/>
</dbReference>
<dbReference type="AlphaFoldDB" id="A0A401YHQ0"/>
<accession>A0A401YHQ0</accession>
<reference evidence="2 3" key="1">
    <citation type="submission" date="2018-12" db="EMBL/GenBank/DDBJ databases">
        <title>Draft genome sequence of Embleya hyalina NBRC 13850T.</title>
        <authorList>
            <person name="Komaki H."/>
            <person name="Hosoyama A."/>
            <person name="Kimura A."/>
            <person name="Ichikawa N."/>
            <person name="Tamura T."/>
        </authorList>
    </citation>
    <scope>NUCLEOTIDE SEQUENCE [LARGE SCALE GENOMIC DNA]</scope>
    <source>
        <strain evidence="2 3">NBRC 13850</strain>
    </source>
</reference>
<evidence type="ECO:0000259" key="1">
    <source>
        <dbReference type="Pfam" id="PF07179"/>
    </source>
</evidence>